<reference evidence="2" key="1">
    <citation type="submission" date="2022-03" db="EMBL/GenBank/DDBJ databases">
        <authorList>
            <person name="Sayadi A."/>
        </authorList>
    </citation>
    <scope>NUCLEOTIDE SEQUENCE</scope>
</reference>
<gene>
    <name evidence="2" type="ORF">ACAOBT_LOCUS23030</name>
</gene>
<proteinExistence type="predicted"/>
<protein>
    <recommendedName>
        <fullName evidence="4">Resolvase HTH domain-containing protein</fullName>
    </recommendedName>
</protein>
<evidence type="ECO:0000256" key="1">
    <source>
        <dbReference type="SAM" id="MobiDB-lite"/>
    </source>
</evidence>
<dbReference type="AlphaFoldDB" id="A0A9P0PW44"/>
<evidence type="ECO:0008006" key="4">
    <source>
        <dbReference type="Google" id="ProtNLM"/>
    </source>
</evidence>
<dbReference type="Proteomes" id="UP001152888">
    <property type="component" value="Unassembled WGS sequence"/>
</dbReference>
<organism evidence="2 3">
    <name type="scientific">Acanthoscelides obtectus</name>
    <name type="common">Bean weevil</name>
    <name type="synonym">Bruchus obtectus</name>
    <dbReference type="NCBI Taxonomy" id="200917"/>
    <lineage>
        <taxon>Eukaryota</taxon>
        <taxon>Metazoa</taxon>
        <taxon>Ecdysozoa</taxon>
        <taxon>Arthropoda</taxon>
        <taxon>Hexapoda</taxon>
        <taxon>Insecta</taxon>
        <taxon>Pterygota</taxon>
        <taxon>Neoptera</taxon>
        <taxon>Endopterygota</taxon>
        <taxon>Coleoptera</taxon>
        <taxon>Polyphaga</taxon>
        <taxon>Cucujiformia</taxon>
        <taxon>Chrysomeloidea</taxon>
        <taxon>Chrysomelidae</taxon>
        <taxon>Bruchinae</taxon>
        <taxon>Bruchini</taxon>
        <taxon>Acanthoscelides</taxon>
    </lineage>
</organism>
<dbReference type="OrthoDB" id="6770841at2759"/>
<name>A0A9P0PW44_ACAOB</name>
<feature type="region of interest" description="Disordered" evidence="1">
    <location>
        <begin position="1"/>
        <end position="21"/>
    </location>
</feature>
<accession>A0A9P0PW44</accession>
<evidence type="ECO:0000313" key="2">
    <source>
        <dbReference type="EMBL" id="CAH1996111.1"/>
    </source>
</evidence>
<comment type="caution">
    <text evidence="2">The sequence shown here is derived from an EMBL/GenBank/DDBJ whole genome shotgun (WGS) entry which is preliminary data.</text>
</comment>
<sequence>MRTYKRQTQRGTTSQDLMQRADAGAVIAEGRKLKTVARELEICQTTLQRYVKKIRSGRTATVGYRSRV</sequence>
<dbReference type="EMBL" id="CAKOFQ010007250">
    <property type="protein sequence ID" value="CAH1996111.1"/>
    <property type="molecule type" value="Genomic_DNA"/>
</dbReference>
<keyword evidence="3" id="KW-1185">Reference proteome</keyword>
<evidence type="ECO:0000313" key="3">
    <source>
        <dbReference type="Proteomes" id="UP001152888"/>
    </source>
</evidence>